<proteinExistence type="predicted"/>
<gene>
    <name evidence="1" type="ORF">MNBD_GAMMA23-1081</name>
</gene>
<organism evidence="1">
    <name type="scientific">hydrothermal vent metagenome</name>
    <dbReference type="NCBI Taxonomy" id="652676"/>
    <lineage>
        <taxon>unclassified sequences</taxon>
        <taxon>metagenomes</taxon>
        <taxon>ecological metagenomes</taxon>
    </lineage>
</organism>
<name>A0A3B0ZXJ6_9ZZZZ</name>
<protein>
    <submittedName>
        <fullName evidence="1">Uncharacterized protein</fullName>
    </submittedName>
</protein>
<evidence type="ECO:0000313" key="1">
    <source>
        <dbReference type="EMBL" id="VAW93950.1"/>
    </source>
</evidence>
<dbReference type="AlphaFoldDB" id="A0A3B0ZXJ6"/>
<sequence>MLIDTYIVRLYRREVDETASNEVLGVVEIAGQEMKRYFTRLDELPVILSKLSLNENKNN</sequence>
<accession>A0A3B0ZXJ6</accession>
<dbReference type="EMBL" id="UOFT01000035">
    <property type="protein sequence ID" value="VAW93950.1"/>
    <property type="molecule type" value="Genomic_DNA"/>
</dbReference>
<reference evidence="1" key="1">
    <citation type="submission" date="2018-06" db="EMBL/GenBank/DDBJ databases">
        <authorList>
            <person name="Zhirakovskaya E."/>
        </authorList>
    </citation>
    <scope>NUCLEOTIDE SEQUENCE</scope>
</reference>